<evidence type="ECO:0000313" key="4">
    <source>
        <dbReference type="Proteomes" id="UP000316080"/>
    </source>
</evidence>
<sequence>MSEDLLKEIKSLILSGDSKKIVDIIEKAMKYYSIEDIINKGILEAWREFSKIYEKSPIEAFKIWDVSYLATKKALKVIESHAKPREEIVIIATAKSEGHLLMKEIANTYIKSLGFNVISSKGINIDDLKNPLVKFLVLSCTQDDTEKELKEIVEKIRSIRPDLKIIAGGRIADRIGADYVVSDLLELKNILLK</sequence>
<feature type="domain" description="B12-binding N-terminal" evidence="1">
    <location>
        <begin position="6"/>
        <end position="55"/>
    </location>
</feature>
<dbReference type="Proteomes" id="UP000316080">
    <property type="component" value="Unassembled WGS sequence"/>
</dbReference>
<organism evidence="2 4">
    <name type="scientific">Thermoproteota archaeon</name>
    <dbReference type="NCBI Taxonomy" id="2056631"/>
    <lineage>
        <taxon>Archaea</taxon>
        <taxon>Thermoproteota</taxon>
    </lineage>
</organism>
<evidence type="ECO:0000259" key="1">
    <source>
        <dbReference type="Pfam" id="PF02607"/>
    </source>
</evidence>
<comment type="caution">
    <text evidence="2">The sequence shown here is derived from an EMBL/GenBank/DDBJ whole genome shotgun (WGS) entry which is preliminary data.</text>
</comment>
<dbReference type="Proteomes" id="UP000317265">
    <property type="component" value="Unassembled WGS sequence"/>
</dbReference>
<accession>A0A520KF98</accession>
<evidence type="ECO:0000313" key="3">
    <source>
        <dbReference type="EMBL" id="TDA40558.1"/>
    </source>
</evidence>
<dbReference type="InterPro" id="IPR003759">
    <property type="entry name" value="Cbl-bd_cap"/>
</dbReference>
<proteinExistence type="predicted"/>
<dbReference type="Pfam" id="PF02607">
    <property type="entry name" value="B12-binding_2"/>
    <property type="match status" value="1"/>
</dbReference>
<dbReference type="AlphaFoldDB" id="A0A520KF98"/>
<name>A0A520KF98_9CREN</name>
<dbReference type="EMBL" id="QNVI01000002">
    <property type="protein sequence ID" value="TDA40558.1"/>
    <property type="molecule type" value="Genomic_DNA"/>
</dbReference>
<dbReference type="GO" id="GO:0031419">
    <property type="term" value="F:cobalamin binding"/>
    <property type="evidence" value="ECO:0007669"/>
    <property type="project" value="InterPro"/>
</dbReference>
<protein>
    <recommendedName>
        <fullName evidence="1">B12-binding N-terminal domain-containing protein</fullName>
    </recommendedName>
</protein>
<gene>
    <name evidence="3" type="ORF">DSO09_00350</name>
    <name evidence="2" type="ORF">EF809_04040</name>
</gene>
<reference evidence="3 5" key="1">
    <citation type="journal article" date="2019" name="Nat. Microbiol.">
        <title>Expanding anaerobic alkane metabolism in the domain of Archaea.</title>
        <authorList>
            <person name="Wang Y."/>
            <person name="Wegener G."/>
            <person name="Hou J."/>
            <person name="Wang F."/>
            <person name="Xiao X."/>
        </authorList>
    </citation>
    <scope>NUCLEOTIDE SEQUENCE [LARGE SCALE GENOMIC DNA]</scope>
    <source>
        <strain evidence="3">WYZ-LMO11</strain>
    </source>
</reference>
<dbReference type="Gene3D" id="3.40.50.280">
    <property type="entry name" value="Cobalamin-binding domain"/>
    <property type="match status" value="1"/>
</dbReference>
<evidence type="ECO:0000313" key="2">
    <source>
        <dbReference type="EMBL" id="RZN56016.1"/>
    </source>
</evidence>
<dbReference type="GO" id="GO:0046872">
    <property type="term" value="F:metal ion binding"/>
    <property type="evidence" value="ECO:0007669"/>
    <property type="project" value="InterPro"/>
</dbReference>
<evidence type="ECO:0000313" key="5">
    <source>
        <dbReference type="Proteomes" id="UP000317265"/>
    </source>
</evidence>
<reference evidence="2 4" key="2">
    <citation type="journal article" date="2019" name="Nat. Microbiol.">
        <title>Wide diversity of methane and short-chain alkane metabolisms in uncultured archaea.</title>
        <authorList>
            <person name="Borrel G."/>
            <person name="Adam P.S."/>
            <person name="McKay L.J."/>
            <person name="Chen L.X."/>
            <person name="Sierra-Garcia I.N."/>
            <person name="Sieber C.M."/>
            <person name="Letourneur Q."/>
            <person name="Ghozlane A."/>
            <person name="Andersen G.L."/>
            <person name="Li W.J."/>
            <person name="Hallam S.J."/>
            <person name="Muyzer G."/>
            <person name="de Oliveira V.M."/>
            <person name="Inskeep W.P."/>
            <person name="Banfield J.F."/>
            <person name="Gribaldo S."/>
        </authorList>
    </citation>
    <scope>NUCLEOTIDE SEQUENCE [LARGE SCALE GENOMIC DNA]</scope>
    <source>
        <strain evidence="2">Verst-YHS</strain>
    </source>
</reference>
<dbReference type="SUPFAM" id="SSF52242">
    <property type="entry name" value="Cobalamin (vitamin B12)-binding domain"/>
    <property type="match status" value="1"/>
</dbReference>
<dbReference type="EMBL" id="RXIH01000032">
    <property type="protein sequence ID" value="RZN56016.1"/>
    <property type="molecule type" value="Genomic_DNA"/>
</dbReference>
<dbReference type="InterPro" id="IPR036724">
    <property type="entry name" value="Cobalamin-bd_sf"/>
</dbReference>